<protein>
    <submittedName>
        <fullName evidence="1">Uncharacterized protein</fullName>
    </submittedName>
</protein>
<accession>A0A649VA93</accession>
<evidence type="ECO:0000313" key="1">
    <source>
        <dbReference type="EMBL" id="QGJ88842.1"/>
    </source>
</evidence>
<dbReference type="GeneID" id="64871133"/>
<dbReference type="KEGG" id="vg:64871133"/>
<organism evidence="1 2">
    <name type="scientific">Mycobacterium phage Yecey3</name>
    <dbReference type="NCBI Taxonomy" id="2656617"/>
    <lineage>
        <taxon>Viruses</taxon>
        <taxon>Duplodnaviria</taxon>
        <taxon>Heunggongvirae</taxon>
        <taxon>Uroviricota</taxon>
        <taxon>Caudoviricetes</taxon>
        <taxon>Yeceytrevirus</taxon>
        <taxon>Yeceytrevirus yecey3</taxon>
    </lineage>
</organism>
<gene>
    <name evidence="1" type="primary">91</name>
    <name evidence="1" type="ORF">SEA_YECEY3_91</name>
</gene>
<evidence type="ECO:0000313" key="2">
    <source>
        <dbReference type="Proteomes" id="UP000423725"/>
    </source>
</evidence>
<keyword evidence="2" id="KW-1185">Reference proteome</keyword>
<reference evidence="1 2" key="1">
    <citation type="submission" date="2019-10" db="EMBL/GenBank/DDBJ databases">
        <authorList>
            <person name="Curtis N."/>
            <person name="Kistler A.L."/>
            <person name="Garlena R.A."/>
            <person name="Russell D.A."/>
            <person name="Pope W.H."/>
            <person name="Jacobs-Sera D."/>
            <person name="Hatfull G.F."/>
        </authorList>
    </citation>
    <scope>NUCLEOTIDE SEQUENCE [LARGE SCALE GENOMIC DNA]</scope>
</reference>
<sequence length="83" mass="8775">MSHYTTNALLGLIAAGAALAAMALAEPPEASARPSQTVTVDGIDYPVCDLEDCSDQPGQIGVWINSEGQHWLSVGETSYLIER</sequence>
<name>A0A649VA93_9CAUD</name>
<dbReference type="Proteomes" id="UP000423725">
    <property type="component" value="Segment"/>
</dbReference>
<proteinExistence type="predicted"/>
<dbReference type="RefSeq" id="YP_010061516.1">
    <property type="nucleotide sequence ID" value="NC_054783.1"/>
</dbReference>
<dbReference type="EMBL" id="MN585979">
    <property type="protein sequence ID" value="QGJ88842.1"/>
    <property type="molecule type" value="Genomic_DNA"/>
</dbReference>